<accession>A0A6G1KQX6</accession>
<dbReference type="OrthoDB" id="2830640at2759"/>
<feature type="compositionally biased region" description="Basic and acidic residues" evidence="1">
    <location>
        <begin position="23"/>
        <end position="38"/>
    </location>
</feature>
<evidence type="ECO:0000313" key="4">
    <source>
        <dbReference type="Proteomes" id="UP000799428"/>
    </source>
</evidence>
<sequence>MGLFAASKQFINKQSSSSTTSSKDGRDHESENYTDAHSRLEATLLKEKVEQRPISRDGQVAMRHAEATDLEVNELDHDYDINVDQYPYAMLDSAQGLFDGVLYHKHLNKPDNFGKETNVECFSVEGSHVEWLNLDGPALRTLVKESSNRCNNVSALSTTGTELASGTSSRKALVFFIPLLPTKGASFNYGISLTSSSVDHLYTSLSLNPSFILNMLGRPDYWAPQLRWDQEGSDFLGFDFYCQHPRWNILHQGAPLSVYSKHDVQRDLTLYIISHNQNDTIVRALRALLTNTTRHRHQEHTANILLESPLDLHAIISNLNFEASKWHVERFRRFQWQVINKVDDHLAGLEASDGSKLKELTKKLQIVSQSADSHIANAEVFLCTAKAIQDVARRSSDQAGNRSRVRQRTADAIQYAVQSMEKQRRWFKSYKARKDSTMNLVYNLVTQQDALNNLGLAAEMKKDSTSMISIAIVTMVFLPGTFTASVFSAGIFEQDESQGLTDFSVTGLMWLWVVITVPITGITMLCYWWYKRRIDKKTPVLGLRAEQED</sequence>
<feature type="transmembrane region" description="Helical" evidence="2">
    <location>
        <begin position="468"/>
        <end position="489"/>
    </location>
</feature>
<keyword evidence="4" id="KW-1185">Reference proteome</keyword>
<feature type="region of interest" description="Disordered" evidence="1">
    <location>
        <begin position="1"/>
        <end position="38"/>
    </location>
</feature>
<keyword evidence="2" id="KW-0812">Transmembrane</keyword>
<proteinExistence type="predicted"/>
<organism evidence="3 4">
    <name type="scientific">Pleomassaria siparia CBS 279.74</name>
    <dbReference type="NCBI Taxonomy" id="1314801"/>
    <lineage>
        <taxon>Eukaryota</taxon>
        <taxon>Fungi</taxon>
        <taxon>Dikarya</taxon>
        <taxon>Ascomycota</taxon>
        <taxon>Pezizomycotina</taxon>
        <taxon>Dothideomycetes</taxon>
        <taxon>Pleosporomycetidae</taxon>
        <taxon>Pleosporales</taxon>
        <taxon>Pleomassariaceae</taxon>
        <taxon>Pleomassaria</taxon>
    </lineage>
</organism>
<dbReference type="EMBL" id="MU005764">
    <property type="protein sequence ID" value="KAF2715238.1"/>
    <property type="molecule type" value="Genomic_DNA"/>
</dbReference>
<feature type="transmembrane region" description="Helical" evidence="2">
    <location>
        <begin position="509"/>
        <end position="530"/>
    </location>
</feature>
<reference evidence="3" key="1">
    <citation type="journal article" date="2020" name="Stud. Mycol.">
        <title>101 Dothideomycetes genomes: a test case for predicting lifestyles and emergence of pathogens.</title>
        <authorList>
            <person name="Haridas S."/>
            <person name="Albert R."/>
            <person name="Binder M."/>
            <person name="Bloem J."/>
            <person name="Labutti K."/>
            <person name="Salamov A."/>
            <person name="Andreopoulos B."/>
            <person name="Baker S."/>
            <person name="Barry K."/>
            <person name="Bills G."/>
            <person name="Bluhm B."/>
            <person name="Cannon C."/>
            <person name="Castanera R."/>
            <person name="Culley D."/>
            <person name="Daum C."/>
            <person name="Ezra D."/>
            <person name="Gonzalez J."/>
            <person name="Henrissat B."/>
            <person name="Kuo A."/>
            <person name="Liang C."/>
            <person name="Lipzen A."/>
            <person name="Lutzoni F."/>
            <person name="Magnuson J."/>
            <person name="Mondo S."/>
            <person name="Nolan M."/>
            <person name="Ohm R."/>
            <person name="Pangilinan J."/>
            <person name="Park H.-J."/>
            <person name="Ramirez L."/>
            <person name="Alfaro M."/>
            <person name="Sun H."/>
            <person name="Tritt A."/>
            <person name="Yoshinaga Y."/>
            <person name="Zwiers L.-H."/>
            <person name="Turgeon B."/>
            <person name="Goodwin S."/>
            <person name="Spatafora J."/>
            <person name="Crous P."/>
            <person name="Grigoriev I."/>
        </authorList>
    </citation>
    <scope>NUCLEOTIDE SEQUENCE</scope>
    <source>
        <strain evidence="3">CBS 279.74</strain>
    </source>
</reference>
<dbReference type="Gene3D" id="1.20.58.340">
    <property type="entry name" value="Magnesium transport protein CorA, transmembrane region"/>
    <property type="match status" value="1"/>
</dbReference>
<evidence type="ECO:0000313" key="3">
    <source>
        <dbReference type="EMBL" id="KAF2715238.1"/>
    </source>
</evidence>
<gene>
    <name evidence="3" type="ORF">K504DRAFT_457409</name>
</gene>
<dbReference type="Proteomes" id="UP000799428">
    <property type="component" value="Unassembled WGS sequence"/>
</dbReference>
<evidence type="ECO:0008006" key="5">
    <source>
        <dbReference type="Google" id="ProtNLM"/>
    </source>
</evidence>
<protein>
    <recommendedName>
        <fullName evidence="5">Cora-domain-containing protein</fullName>
    </recommendedName>
</protein>
<dbReference type="AlphaFoldDB" id="A0A6G1KQX6"/>
<keyword evidence="2" id="KW-1133">Transmembrane helix</keyword>
<name>A0A6G1KQX6_9PLEO</name>
<evidence type="ECO:0000256" key="2">
    <source>
        <dbReference type="SAM" id="Phobius"/>
    </source>
</evidence>
<keyword evidence="2" id="KW-0472">Membrane</keyword>
<evidence type="ECO:0000256" key="1">
    <source>
        <dbReference type="SAM" id="MobiDB-lite"/>
    </source>
</evidence>